<keyword evidence="1" id="KW-0862">Zinc</keyword>
<dbReference type="Gene3D" id="3.40.50.10320">
    <property type="entry name" value="LmbE-like"/>
    <property type="match status" value="1"/>
</dbReference>
<sequence length="258" mass="27536">MTVTDSQGRFGGADDHGTPVRLWADAFDDPDRAPRSPFDPPERLLVVGAHPDDEVLGVGGLMSQAVDAGTAATVLCLSDGRGSHPDSTTVTPDQLADIRLRELRAALTVLGVDDMVCAGLPDGGLTPLESTVHEIIAAAIGSDSGAQHTLVLAPSGFDGHPDHETVGRCATRAAGASGTSVAHYPIWLWHWSFPGDPDIPWSTMRLHPLRPADLRRKREAIAQFPSQTRQLSDARADRPVLPPAVLARHLRPWEALFG</sequence>
<dbReference type="STRING" id="1223545.GS4_07_00700"/>
<dbReference type="GO" id="GO:0016811">
    <property type="term" value="F:hydrolase activity, acting on carbon-nitrogen (but not peptide) bonds, in linear amides"/>
    <property type="evidence" value="ECO:0007669"/>
    <property type="project" value="TreeGrafter"/>
</dbReference>
<gene>
    <name evidence="3" type="ORF">GS4_07_00700</name>
</gene>
<dbReference type="SUPFAM" id="SSF102588">
    <property type="entry name" value="LmbE-like"/>
    <property type="match status" value="1"/>
</dbReference>
<feature type="region of interest" description="Disordered" evidence="2">
    <location>
        <begin position="1"/>
        <end position="40"/>
    </location>
</feature>
<organism evidence="3 4">
    <name type="scientific">Gordonia soli NBRC 108243</name>
    <dbReference type="NCBI Taxonomy" id="1223545"/>
    <lineage>
        <taxon>Bacteria</taxon>
        <taxon>Bacillati</taxon>
        <taxon>Actinomycetota</taxon>
        <taxon>Actinomycetes</taxon>
        <taxon>Mycobacteriales</taxon>
        <taxon>Gordoniaceae</taxon>
        <taxon>Gordonia</taxon>
    </lineage>
</organism>
<evidence type="ECO:0000313" key="3">
    <source>
        <dbReference type="EMBL" id="GAC67321.1"/>
    </source>
</evidence>
<dbReference type="GO" id="GO:0016137">
    <property type="term" value="P:glycoside metabolic process"/>
    <property type="evidence" value="ECO:0007669"/>
    <property type="project" value="UniProtKB-ARBA"/>
</dbReference>
<dbReference type="PANTHER" id="PTHR12993">
    <property type="entry name" value="N-ACETYLGLUCOSAMINYL-PHOSPHATIDYLINOSITOL DE-N-ACETYLASE-RELATED"/>
    <property type="match status" value="1"/>
</dbReference>
<keyword evidence="4" id="KW-1185">Reference proteome</keyword>
<evidence type="ECO:0000313" key="4">
    <source>
        <dbReference type="Proteomes" id="UP000011666"/>
    </source>
</evidence>
<protein>
    <recommendedName>
        <fullName evidence="5">Hydrolase</fullName>
    </recommendedName>
</protein>
<dbReference type="InterPro" id="IPR003737">
    <property type="entry name" value="GlcNAc_PI_deacetylase-related"/>
</dbReference>
<dbReference type="Pfam" id="PF02585">
    <property type="entry name" value="PIG-L"/>
    <property type="match status" value="1"/>
</dbReference>
<dbReference type="Proteomes" id="UP000011666">
    <property type="component" value="Unassembled WGS sequence"/>
</dbReference>
<evidence type="ECO:0000256" key="2">
    <source>
        <dbReference type="SAM" id="MobiDB-lite"/>
    </source>
</evidence>
<name>M0QG97_9ACTN</name>
<dbReference type="eggNOG" id="COG2120">
    <property type="taxonomic scope" value="Bacteria"/>
</dbReference>
<dbReference type="OrthoDB" id="116799at2"/>
<evidence type="ECO:0008006" key="5">
    <source>
        <dbReference type="Google" id="ProtNLM"/>
    </source>
</evidence>
<reference evidence="3 4" key="1">
    <citation type="submission" date="2013-01" db="EMBL/GenBank/DDBJ databases">
        <title>Whole genome shotgun sequence of Gordonia soli NBRC 108243.</title>
        <authorList>
            <person name="Isaki-Nakamura S."/>
            <person name="Hosoyama A."/>
            <person name="Tsuchikane K."/>
            <person name="Ando Y."/>
            <person name="Baba S."/>
            <person name="Ohji S."/>
            <person name="Hamada M."/>
            <person name="Tamura T."/>
            <person name="Yamazoe A."/>
            <person name="Yamazaki S."/>
            <person name="Fujita N."/>
        </authorList>
    </citation>
    <scope>NUCLEOTIDE SEQUENCE [LARGE SCALE GENOMIC DNA]</scope>
    <source>
        <strain evidence="3 4">NBRC 108243</strain>
    </source>
</reference>
<proteinExistence type="predicted"/>
<dbReference type="PANTHER" id="PTHR12993:SF11">
    <property type="entry name" value="N-ACETYLGLUCOSAMINYL-PHOSPHATIDYLINOSITOL DE-N-ACETYLASE"/>
    <property type="match status" value="1"/>
</dbReference>
<comment type="caution">
    <text evidence="3">The sequence shown here is derived from an EMBL/GenBank/DDBJ whole genome shotgun (WGS) entry which is preliminary data.</text>
</comment>
<evidence type="ECO:0000256" key="1">
    <source>
        <dbReference type="ARBA" id="ARBA00022833"/>
    </source>
</evidence>
<dbReference type="RefSeq" id="WP_007618369.1">
    <property type="nucleotide sequence ID" value="NZ_BANX01000007.1"/>
</dbReference>
<dbReference type="AlphaFoldDB" id="M0QG97"/>
<accession>M0QG97</accession>
<dbReference type="EMBL" id="BANX01000007">
    <property type="protein sequence ID" value="GAC67321.1"/>
    <property type="molecule type" value="Genomic_DNA"/>
</dbReference>
<dbReference type="InterPro" id="IPR024078">
    <property type="entry name" value="LmbE-like_dom_sf"/>
</dbReference>